<reference evidence="2" key="2">
    <citation type="journal article" date="2007" name="Science">
        <title>Draft genome sequence of the sexually transmitted pathogen Trichomonas vaginalis.</title>
        <authorList>
            <person name="Carlton J.M."/>
            <person name="Hirt R.P."/>
            <person name="Silva J.C."/>
            <person name="Delcher A.L."/>
            <person name="Schatz M."/>
            <person name="Zhao Q."/>
            <person name="Wortman J.R."/>
            <person name="Bidwell S.L."/>
            <person name="Alsmark U.C.M."/>
            <person name="Besteiro S."/>
            <person name="Sicheritz-Ponten T."/>
            <person name="Noel C.J."/>
            <person name="Dacks J.B."/>
            <person name="Foster P.G."/>
            <person name="Simillion C."/>
            <person name="Van de Peer Y."/>
            <person name="Miranda-Saavedra D."/>
            <person name="Barton G.J."/>
            <person name="Westrop G.D."/>
            <person name="Mueller S."/>
            <person name="Dessi D."/>
            <person name="Fiori P.L."/>
            <person name="Ren Q."/>
            <person name="Paulsen I."/>
            <person name="Zhang H."/>
            <person name="Bastida-Corcuera F.D."/>
            <person name="Simoes-Barbosa A."/>
            <person name="Brown M.T."/>
            <person name="Hayes R.D."/>
            <person name="Mukherjee M."/>
            <person name="Okumura C.Y."/>
            <person name="Schneider R."/>
            <person name="Smith A.J."/>
            <person name="Vanacova S."/>
            <person name="Villalvazo M."/>
            <person name="Haas B.J."/>
            <person name="Pertea M."/>
            <person name="Feldblyum T.V."/>
            <person name="Utterback T.R."/>
            <person name="Shu C.L."/>
            <person name="Osoegawa K."/>
            <person name="de Jong P.J."/>
            <person name="Hrdy I."/>
            <person name="Horvathova L."/>
            <person name="Zubacova Z."/>
            <person name="Dolezal P."/>
            <person name="Malik S.B."/>
            <person name="Logsdon J.M. Jr."/>
            <person name="Henze K."/>
            <person name="Gupta A."/>
            <person name="Wang C.C."/>
            <person name="Dunne R.L."/>
            <person name="Upcroft J.A."/>
            <person name="Upcroft P."/>
            <person name="White O."/>
            <person name="Salzberg S.L."/>
            <person name="Tang P."/>
            <person name="Chiu C.-H."/>
            <person name="Lee Y.-S."/>
            <person name="Embley T.M."/>
            <person name="Coombs G.H."/>
            <person name="Mottram J.C."/>
            <person name="Tachezy J."/>
            <person name="Fraser-Liggett C.M."/>
            <person name="Johnson P.J."/>
        </authorList>
    </citation>
    <scope>NUCLEOTIDE SEQUENCE [LARGE SCALE GENOMIC DNA]</scope>
    <source>
        <strain evidence="2">G3</strain>
    </source>
</reference>
<protein>
    <recommendedName>
        <fullName evidence="1">DUF3447 domain-containing protein</fullName>
    </recommendedName>
</protein>
<dbReference type="VEuPathDB" id="TrichDB:TVAG_081820"/>
<dbReference type="AlphaFoldDB" id="A2DMQ0"/>
<dbReference type="Proteomes" id="UP000001542">
    <property type="component" value="Unassembled WGS sequence"/>
</dbReference>
<dbReference type="PANTHER" id="PTHR24182:SF13">
    <property type="entry name" value="LD18443P"/>
    <property type="match status" value="1"/>
</dbReference>
<proteinExistence type="predicted"/>
<reference evidence="2" key="1">
    <citation type="submission" date="2006-10" db="EMBL/GenBank/DDBJ databases">
        <authorList>
            <person name="Amadeo P."/>
            <person name="Zhao Q."/>
            <person name="Wortman J."/>
            <person name="Fraser-Liggett C."/>
            <person name="Carlton J."/>
        </authorList>
    </citation>
    <scope>NUCLEOTIDE SEQUENCE</scope>
    <source>
        <strain evidence="2">G3</strain>
    </source>
</reference>
<dbReference type="Pfam" id="PF11929">
    <property type="entry name" value="DUF3447"/>
    <property type="match status" value="1"/>
</dbReference>
<evidence type="ECO:0000313" key="2">
    <source>
        <dbReference type="EMBL" id="EAY18271.1"/>
    </source>
</evidence>
<dbReference type="InterPro" id="IPR020683">
    <property type="entry name" value="DUF3447"/>
</dbReference>
<accession>A2DMQ0</accession>
<feature type="domain" description="DUF3447" evidence="1">
    <location>
        <begin position="159"/>
        <end position="229"/>
    </location>
</feature>
<keyword evidence="3" id="KW-1185">Reference proteome</keyword>
<dbReference type="EMBL" id="DS113220">
    <property type="protein sequence ID" value="EAY18271.1"/>
    <property type="molecule type" value="Genomic_DNA"/>
</dbReference>
<sequence>MNILHYNDFIDCFKDYDDITSRLYRLHITNEDEIDAFCEEIKNKLMNNSGEYLMDHLKEMISNAEKQNNGYWPSYLILKQKLFKESFPDDISSYYTKFLQTIIDDDVSLFIPFTEQENFNYLKLANFDFIPCVREQLYILELCCYYGSVNCFKFLRTKFSAKITKNCLLLSFLGGNPEIMSACLKDQKPDDECMKYAIMSHSIDFVTFLMNEHKIPIDVEECIKYNNIGCPKVCLAQT</sequence>
<evidence type="ECO:0000313" key="3">
    <source>
        <dbReference type="Proteomes" id="UP000001542"/>
    </source>
</evidence>
<dbReference type="VEuPathDB" id="TrichDB:TVAGG3_0812710"/>
<dbReference type="InParanoid" id="A2DMQ0"/>
<name>A2DMQ0_TRIV3</name>
<dbReference type="SUPFAM" id="SSF48403">
    <property type="entry name" value="Ankyrin repeat"/>
    <property type="match status" value="1"/>
</dbReference>
<dbReference type="PANTHER" id="PTHR24182">
    <property type="entry name" value="ANKYRIN REPEAT AND SOCS BOX CONTAINING 4"/>
    <property type="match status" value="1"/>
</dbReference>
<organism evidence="2 3">
    <name type="scientific">Trichomonas vaginalis (strain ATCC PRA-98 / G3)</name>
    <dbReference type="NCBI Taxonomy" id="412133"/>
    <lineage>
        <taxon>Eukaryota</taxon>
        <taxon>Metamonada</taxon>
        <taxon>Parabasalia</taxon>
        <taxon>Trichomonadida</taxon>
        <taxon>Trichomonadidae</taxon>
        <taxon>Trichomonas</taxon>
    </lineage>
</organism>
<gene>
    <name evidence="2" type="ORF">TVAG_253830</name>
</gene>
<evidence type="ECO:0000259" key="1">
    <source>
        <dbReference type="Pfam" id="PF11929"/>
    </source>
</evidence>
<dbReference type="InterPro" id="IPR036770">
    <property type="entry name" value="Ankyrin_rpt-contain_sf"/>
</dbReference>